<dbReference type="FunFam" id="1.20.81.30:FF:000001">
    <property type="entry name" value="Type II secretion system protein F"/>
    <property type="match status" value="1"/>
</dbReference>
<sequence>MALYVYKALTRTGKQTSGQLEAASVGAVREELVTKKLYPISIGLYNDSSSFKHFFGNLFQKKVSFKDLVFFTKQLGVMLRSGVPLLQALELLTEQFTGKLHNILVSIKDGIKEGSSFADGLERYPDTFSIIYVQLVRAGEASGKLEVILDRLIDYLERREALRKKISGALSYPLFQLALIFAIVIGLMIFVVPNLMNVISGMSGELPLLTRILMVSSDYLINHYMFLGVMFTLFLIILGYAASTKRGKYAVDYLSLYTPGFGYFSRTNAVVQFSSTLGMLLENGVNLAPALDIVCKIISNSILSTSLQQAKDKIIKQGKITPFLKETKIFPSLAIYLINTGEQNGTLDQMLLVVARNYEEDLSEIADNLTAMIGPVMTLVMGLVVGVIMFAIMGPIMNMYNSSKF</sequence>
<protein>
    <recommendedName>
        <fullName evidence="9">Type II secretion system protein GspF domain-containing protein</fullName>
    </recommendedName>
</protein>
<evidence type="ECO:0000259" key="9">
    <source>
        <dbReference type="Pfam" id="PF00482"/>
    </source>
</evidence>
<evidence type="ECO:0000313" key="11">
    <source>
        <dbReference type="Proteomes" id="UP000254834"/>
    </source>
</evidence>
<keyword evidence="7 8" id="KW-0472">Membrane</keyword>
<evidence type="ECO:0000256" key="2">
    <source>
        <dbReference type="ARBA" id="ARBA00005745"/>
    </source>
</evidence>
<dbReference type="Proteomes" id="UP000254834">
    <property type="component" value="Chromosome"/>
</dbReference>
<evidence type="ECO:0000256" key="4">
    <source>
        <dbReference type="ARBA" id="ARBA00022519"/>
    </source>
</evidence>
<evidence type="ECO:0000256" key="6">
    <source>
        <dbReference type="ARBA" id="ARBA00022989"/>
    </source>
</evidence>
<organism evidence="10 11">
    <name type="scientific">Candidatus Chromulinivorax destructor</name>
    <dbReference type="NCBI Taxonomy" id="2066483"/>
    <lineage>
        <taxon>Bacteria</taxon>
        <taxon>Candidatus Babelota</taxon>
        <taxon>Candidatus Babeliae</taxon>
        <taxon>Candidatus Babeliales</taxon>
        <taxon>Candidatus Chromulinivoraceae</taxon>
        <taxon>Candidatus Chromulinivorax</taxon>
    </lineage>
</organism>
<feature type="transmembrane region" description="Helical" evidence="8">
    <location>
        <begin position="376"/>
        <end position="397"/>
    </location>
</feature>
<keyword evidence="6 8" id="KW-1133">Transmembrane helix</keyword>
<name>A0A345ZBQ1_9BACT</name>
<evidence type="ECO:0000256" key="1">
    <source>
        <dbReference type="ARBA" id="ARBA00004429"/>
    </source>
</evidence>
<evidence type="ECO:0000256" key="8">
    <source>
        <dbReference type="SAM" id="Phobius"/>
    </source>
</evidence>
<keyword evidence="11" id="KW-1185">Reference proteome</keyword>
<accession>A0A345ZBQ1</accession>
<dbReference type="PRINTS" id="PR00812">
    <property type="entry name" value="BCTERIALGSPF"/>
</dbReference>
<evidence type="ECO:0000256" key="3">
    <source>
        <dbReference type="ARBA" id="ARBA00022475"/>
    </source>
</evidence>
<gene>
    <name evidence="10" type="ORF">C0J27_03100</name>
</gene>
<evidence type="ECO:0000256" key="5">
    <source>
        <dbReference type="ARBA" id="ARBA00022692"/>
    </source>
</evidence>
<keyword evidence="4" id="KW-0997">Cell inner membrane</keyword>
<proteinExistence type="inferred from homology"/>
<dbReference type="GO" id="GO:0005886">
    <property type="term" value="C:plasma membrane"/>
    <property type="evidence" value="ECO:0007669"/>
    <property type="project" value="UniProtKB-SubCell"/>
</dbReference>
<keyword evidence="3" id="KW-1003">Cell membrane</keyword>
<comment type="similarity">
    <text evidence="2">Belongs to the GSP F family.</text>
</comment>
<feature type="transmembrane region" description="Helical" evidence="8">
    <location>
        <begin position="219"/>
        <end position="241"/>
    </location>
</feature>
<dbReference type="InterPro" id="IPR003004">
    <property type="entry name" value="GspF/PilC"/>
</dbReference>
<dbReference type="Gene3D" id="1.20.81.30">
    <property type="entry name" value="Type II secretion system (T2SS), domain F"/>
    <property type="match status" value="2"/>
</dbReference>
<evidence type="ECO:0000313" key="10">
    <source>
        <dbReference type="EMBL" id="AXK60718.1"/>
    </source>
</evidence>
<feature type="domain" description="Type II secretion system protein GspF" evidence="9">
    <location>
        <begin position="273"/>
        <end position="395"/>
    </location>
</feature>
<dbReference type="EMBL" id="CP025544">
    <property type="protein sequence ID" value="AXK60718.1"/>
    <property type="molecule type" value="Genomic_DNA"/>
</dbReference>
<dbReference type="KEGG" id="cdes:C0J27_03100"/>
<feature type="transmembrane region" description="Helical" evidence="8">
    <location>
        <begin position="174"/>
        <end position="199"/>
    </location>
</feature>
<dbReference type="PANTHER" id="PTHR30012:SF0">
    <property type="entry name" value="TYPE II SECRETION SYSTEM PROTEIN F-RELATED"/>
    <property type="match status" value="1"/>
</dbReference>
<dbReference type="AlphaFoldDB" id="A0A345ZBQ1"/>
<dbReference type="OrthoDB" id="9805682at2"/>
<dbReference type="PANTHER" id="PTHR30012">
    <property type="entry name" value="GENERAL SECRETION PATHWAY PROTEIN"/>
    <property type="match status" value="1"/>
</dbReference>
<comment type="subcellular location">
    <subcellularLocation>
        <location evidence="1">Cell inner membrane</location>
        <topology evidence="1">Multi-pass membrane protein</topology>
    </subcellularLocation>
</comment>
<dbReference type="Pfam" id="PF00482">
    <property type="entry name" value="T2SSF"/>
    <property type="match status" value="2"/>
</dbReference>
<feature type="domain" description="Type II secretion system protein GspF" evidence="9">
    <location>
        <begin position="71"/>
        <end position="193"/>
    </location>
</feature>
<evidence type="ECO:0000256" key="7">
    <source>
        <dbReference type="ARBA" id="ARBA00023136"/>
    </source>
</evidence>
<dbReference type="InterPro" id="IPR042094">
    <property type="entry name" value="T2SS_GspF_sf"/>
</dbReference>
<dbReference type="InterPro" id="IPR018076">
    <property type="entry name" value="T2SS_GspF_dom"/>
</dbReference>
<dbReference type="RefSeq" id="WP_115585733.1">
    <property type="nucleotide sequence ID" value="NZ_CP025544.1"/>
</dbReference>
<keyword evidence="5 8" id="KW-0812">Transmembrane</keyword>
<reference evidence="10 11" key="1">
    <citation type="submission" date="2017-12" db="EMBL/GenBank/DDBJ databases">
        <title>Chromulinavorax destructans is a abundant pathogen of dominant heterotrophic picoflagllates.</title>
        <authorList>
            <person name="Deeg C.M."/>
            <person name="Zimmer M."/>
            <person name="Suttle C.A."/>
        </authorList>
    </citation>
    <scope>NUCLEOTIDE SEQUENCE [LARGE SCALE GENOMIC DNA]</scope>
    <source>
        <strain evidence="10 11">SeV1</strain>
    </source>
</reference>